<proteinExistence type="predicted"/>
<reference evidence="2 3" key="1">
    <citation type="submission" date="2016-06" db="EMBL/GenBank/DDBJ databases">
        <authorList>
            <person name="Kjaerup R.B."/>
            <person name="Dalgaard T.S."/>
            <person name="Juul-Madsen H.R."/>
        </authorList>
    </citation>
    <scope>NUCLEOTIDE SEQUENCE [LARGE SCALE GENOMIC DNA]</scope>
    <source>
        <strain evidence="2">3</strain>
    </source>
</reference>
<dbReference type="Proteomes" id="UP000199169">
    <property type="component" value="Unassembled WGS sequence"/>
</dbReference>
<evidence type="ECO:0000256" key="1">
    <source>
        <dbReference type="SAM" id="SignalP"/>
    </source>
</evidence>
<feature type="chain" id="PRO_5008381522" evidence="1">
    <location>
        <begin position="26"/>
        <end position="358"/>
    </location>
</feature>
<dbReference type="EMBL" id="FLQX01000095">
    <property type="protein sequence ID" value="SBT05301.1"/>
    <property type="molecule type" value="Genomic_DNA"/>
</dbReference>
<keyword evidence="3" id="KW-1185">Reference proteome</keyword>
<protein>
    <submittedName>
        <fullName evidence="2">Uncharacterized protein</fullName>
    </submittedName>
</protein>
<dbReference type="STRING" id="1860102.ACCAA_200066"/>
<sequence length="358" mass="39609">MVHYLNRRLLACVLSLAVCIVPVLAAETSPQQDALRFAGMDTPATDAAHRTFQSRAGAAWAKYDKQVGRPLAAWARREVAYSGGGEVFYPFSGPDFLTVALVYPNAERYVLVAIQDARQPARPESMGVVQRQAFEKKLGIAWEKFGRLGFFRTEDLDDDQRDLASGIGPSTILMAFAARLGYEVTAVAPLSFNASKGDWETLPSDGKWKSVRLSLQKDGRKVTLDYLRLDLSDSGLRAAEPQQAWIGRMATKPTLLKAASHLLQHPSFTVLRDDLVANAPMVVQDETGLDYKELAKIGPVRLYGNFTQTYHLFKSTTQRALAAAYKAEKTKGELPFAFSYLKGADARSMQIVRRQAKT</sequence>
<feature type="signal peptide" evidence="1">
    <location>
        <begin position="1"/>
        <end position="25"/>
    </location>
</feature>
<organism evidence="2 3">
    <name type="scientific">Candidatus Accumulibacter aalborgensis</name>
    <dbReference type="NCBI Taxonomy" id="1860102"/>
    <lineage>
        <taxon>Bacteria</taxon>
        <taxon>Pseudomonadati</taxon>
        <taxon>Pseudomonadota</taxon>
        <taxon>Betaproteobacteria</taxon>
        <taxon>Candidatus Accumulibacter</taxon>
    </lineage>
</organism>
<name>A0A1A8XKU5_9PROT</name>
<evidence type="ECO:0000313" key="3">
    <source>
        <dbReference type="Proteomes" id="UP000199169"/>
    </source>
</evidence>
<dbReference type="AlphaFoldDB" id="A0A1A8XKU5"/>
<dbReference type="RefSeq" id="WP_186406468.1">
    <property type="nucleotide sequence ID" value="NZ_FLQX01000095.1"/>
</dbReference>
<gene>
    <name evidence="2" type="ORF">ACCAA_200066</name>
</gene>
<evidence type="ECO:0000313" key="2">
    <source>
        <dbReference type="EMBL" id="SBT05301.1"/>
    </source>
</evidence>
<keyword evidence="1" id="KW-0732">Signal</keyword>
<accession>A0A1A8XKU5</accession>